<reference evidence="2" key="1">
    <citation type="submission" date="2017-09" db="EMBL/GenBank/DDBJ databases">
        <title>Depth-based differentiation of microbial function through sediment-hosted aquifers and enrichment of novel symbionts in the deep terrestrial subsurface.</title>
        <authorList>
            <person name="Probst A.J."/>
            <person name="Ladd B."/>
            <person name="Jarett J.K."/>
            <person name="Geller-Mcgrath D.E."/>
            <person name="Sieber C.M.K."/>
            <person name="Emerson J.B."/>
            <person name="Anantharaman K."/>
            <person name="Thomas B.C."/>
            <person name="Malmstrom R."/>
            <person name="Stieglmeier M."/>
            <person name="Klingl A."/>
            <person name="Woyke T."/>
            <person name="Ryan C.M."/>
            <person name="Banfield J.F."/>
        </authorList>
    </citation>
    <scope>NUCLEOTIDE SEQUENCE [LARGE SCALE GENOMIC DNA]</scope>
</reference>
<accession>A0A2M6XE19</accession>
<evidence type="ECO:0000313" key="2">
    <source>
        <dbReference type="Proteomes" id="UP000228996"/>
    </source>
</evidence>
<proteinExistence type="predicted"/>
<name>A0A2M6XE19_9BACT</name>
<comment type="caution">
    <text evidence="1">The sequence shown here is derived from an EMBL/GenBank/DDBJ whole genome shotgun (WGS) entry which is preliminary data.</text>
</comment>
<evidence type="ECO:0000313" key="1">
    <source>
        <dbReference type="EMBL" id="PIU03915.1"/>
    </source>
</evidence>
<dbReference type="Proteomes" id="UP000228996">
    <property type="component" value="Unassembled WGS sequence"/>
</dbReference>
<protein>
    <submittedName>
        <fullName evidence="1">Uncharacterized protein</fullName>
    </submittedName>
</protein>
<gene>
    <name evidence="1" type="ORF">COT44_00655</name>
</gene>
<sequence length="83" mass="9388">MKKKLLVFLLAIVLLAGFFLVLINKNQAQQSIHYHTGFLIYIDGILQDFSAQKYIEISAYQIEKAHLHDNVGDVVHVHQPGAT</sequence>
<organism evidence="1 2">
    <name type="scientific">Candidatus Shapirobacteria bacterium CG08_land_8_20_14_0_20_39_18</name>
    <dbReference type="NCBI Taxonomy" id="1974883"/>
    <lineage>
        <taxon>Bacteria</taxon>
        <taxon>Candidatus Shapironibacteriota</taxon>
    </lineage>
</organism>
<dbReference type="EMBL" id="PEYO01000003">
    <property type="protein sequence ID" value="PIU03915.1"/>
    <property type="molecule type" value="Genomic_DNA"/>
</dbReference>
<dbReference type="AlphaFoldDB" id="A0A2M6XE19"/>